<evidence type="ECO:0000313" key="2">
    <source>
        <dbReference type="EMBL" id="GAA2428148.1"/>
    </source>
</evidence>
<accession>A0ABP5WML9</accession>
<keyword evidence="1" id="KW-0812">Transmembrane</keyword>
<protein>
    <recommendedName>
        <fullName evidence="4">DUF4175 domain-containing protein</fullName>
    </recommendedName>
</protein>
<keyword evidence="3" id="KW-1185">Reference proteome</keyword>
<proteinExistence type="predicted"/>
<feature type="transmembrane region" description="Helical" evidence="1">
    <location>
        <begin position="32"/>
        <end position="54"/>
    </location>
</feature>
<sequence>MDKVWPAVIALAAMTVFIVFLVLAGMPMAVAMALTTLVAGAILVTLVTGTTWLTSLRRLAPHPRGHR</sequence>
<evidence type="ECO:0000313" key="3">
    <source>
        <dbReference type="Proteomes" id="UP001501231"/>
    </source>
</evidence>
<gene>
    <name evidence="2" type="ORF">GCM10010191_46420</name>
</gene>
<comment type="caution">
    <text evidence="2">The sequence shown here is derived from an EMBL/GenBank/DDBJ whole genome shotgun (WGS) entry which is preliminary data.</text>
</comment>
<organism evidence="2 3">
    <name type="scientific">Actinomadura vinacea</name>
    <dbReference type="NCBI Taxonomy" id="115336"/>
    <lineage>
        <taxon>Bacteria</taxon>
        <taxon>Bacillati</taxon>
        <taxon>Actinomycetota</taxon>
        <taxon>Actinomycetes</taxon>
        <taxon>Streptosporangiales</taxon>
        <taxon>Thermomonosporaceae</taxon>
        <taxon>Actinomadura</taxon>
    </lineage>
</organism>
<name>A0ABP5WML9_9ACTN</name>
<dbReference type="EMBL" id="BAAARW010000016">
    <property type="protein sequence ID" value="GAA2428148.1"/>
    <property type="molecule type" value="Genomic_DNA"/>
</dbReference>
<dbReference type="Proteomes" id="UP001501231">
    <property type="component" value="Unassembled WGS sequence"/>
</dbReference>
<feature type="transmembrane region" description="Helical" evidence="1">
    <location>
        <begin position="7"/>
        <end position="26"/>
    </location>
</feature>
<keyword evidence="1" id="KW-1133">Transmembrane helix</keyword>
<evidence type="ECO:0000256" key="1">
    <source>
        <dbReference type="SAM" id="Phobius"/>
    </source>
</evidence>
<evidence type="ECO:0008006" key="4">
    <source>
        <dbReference type="Google" id="ProtNLM"/>
    </source>
</evidence>
<keyword evidence="1" id="KW-0472">Membrane</keyword>
<reference evidence="3" key="1">
    <citation type="journal article" date="2019" name="Int. J. Syst. Evol. Microbiol.">
        <title>The Global Catalogue of Microorganisms (GCM) 10K type strain sequencing project: providing services to taxonomists for standard genome sequencing and annotation.</title>
        <authorList>
            <consortium name="The Broad Institute Genomics Platform"/>
            <consortium name="The Broad Institute Genome Sequencing Center for Infectious Disease"/>
            <person name="Wu L."/>
            <person name="Ma J."/>
        </authorList>
    </citation>
    <scope>NUCLEOTIDE SEQUENCE [LARGE SCALE GENOMIC DNA]</scope>
    <source>
        <strain evidence="3">JCM 3325</strain>
    </source>
</reference>